<evidence type="ECO:0000256" key="1">
    <source>
        <dbReference type="SAM" id="MobiDB-lite"/>
    </source>
</evidence>
<evidence type="ECO:0000313" key="3">
    <source>
        <dbReference type="EMBL" id="JAT01166.1"/>
    </source>
</evidence>
<organism evidence="2">
    <name type="scientific">Homalodisca liturata</name>
    <dbReference type="NCBI Taxonomy" id="320908"/>
    <lineage>
        <taxon>Eukaryota</taxon>
        <taxon>Metazoa</taxon>
        <taxon>Ecdysozoa</taxon>
        <taxon>Arthropoda</taxon>
        <taxon>Hexapoda</taxon>
        <taxon>Insecta</taxon>
        <taxon>Pterygota</taxon>
        <taxon>Neoptera</taxon>
        <taxon>Paraneoptera</taxon>
        <taxon>Hemiptera</taxon>
        <taxon>Auchenorrhyncha</taxon>
        <taxon>Membracoidea</taxon>
        <taxon>Cicadellidae</taxon>
        <taxon>Cicadellinae</taxon>
        <taxon>Proconiini</taxon>
        <taxon>Homalodisca</taxon>
    </lineage>
</organism>
<dbReference type="EMBL" id="GECU01015581">
    <property type="protein sequence ID" value="JAS92125.1"/>
    <property type="molecule type" value="Transcribed_RNA"/>
</dbReference>
<feature type="region of interest" description="Disordered" evidence="1">
    <location>
        <begin position="54"/>
        <end position="73"/>
    </location>
</feature>
<gene>
    <name evidence="2" type="ORF">g.4510</name>
    <name evidence="3" type="ORF">g.4514</name>
</gene>
<name>A0A1B6IYW9_9HEMI</name>
<evidence type="ECO:0000313" key="2">
    <source>
        <dbReference type="EMBL" id="JAS92125.1"/>
    </source>
</evidence>
<sequence length="100" mass="11305">MEPELGRATAEDRVALREALEDKVVLEDRVVLEDKEAMEDKEVTVVKDKDLVAKEGDSASREEHHTELALLRTGDRSRKTSGITGADILCYNTYFKFVHN</sequence>
<dbReference type="AlphaFoldDB" id="A0A1B6IYW9"/>
<dbReference type="EMBL" id="GECU01006541">
    <property type="protein sequence ID" value="JAT01166.1"/>
    <property type="molecule type" value="Transcribed_RNA"/>
</dbReference>
<protein>
    <submittedName>
        <fullName evidence="2">Uncharacterized protein</fullName>
    </submittedName>
</protein>
<reference evidence="2" key="1">
    <citation type="submission" date="2015-11" db="EMBL/GenBank/DDBJ databases">
        <title>De novo transcriptome assembly of four potential Pierce s Disease insect vectors from Arizona vineyards.</title>
        <authorList>
            <person name="Tassone E.E."/>
        </authorList>
    </citation>
    <scope>NUCLEOTIDE SEQUENCE</scope>
</reference>
<proteinExistence type="predicted"/>
<accession>A0A1B6IYW9</accession>